<evidence type="ECO:0000313" key="1">
    <source>
        <dbReference type="EMBL" id="MBC8199462.1"/>
    </source>
</evidence>
<sequence length="303" mass="34972">MTGKWKEVVKLTFKGERFRDHALDLQALGELSQFQKMVAETAKTLWRAANPNRERLPSHFEERVRLCLRRIEDGSATAPLEVFIEENDQRTFWGPEPVEIKEAVKLAHEVFEAIGADAQLPERFPRALLSEYAKWGQSLADDEAVELHVPDKKPARLTLVHKKRLEKYVETPHEDHVEISGEVFEADVKKGRFQLWSGEDTAVTVVFTPEQEYQVTTALKEHKTARMYVKGSGEYSPQGTLLRVLQVDELRLTTSETHYDKSARPIEDLLEELAREIPQEEWDKLPSDLNDNLDHYLYGVPKR</sequence>
<proteinExistence type="predicted"/>
<accession>A0A8J6N6L2</accession>
<dbReference type="EMBL" id="JACNLL010000054">
    <property type="protein sequence ID" value="MBC8199462.1"/>
    <property type="molecule type" value="Genomic_DNA"/>
</dbReference>
<name>A0A8J6N6L2_9BACT</name>
<organism evidence="1 2">
    <name type="scientific">Candidatus Desulfaltia bathyphila</name>
    <dbReference type="NCBI Taxonomy" id="2841697"/>
    <lineage>
        <taxon>Bacteria</taxon>
        <taxon>Pseudomonadati</taxon>
        <taxon>Thermodesulfobacteriota</taxon>
        <taxon>Desulfobacteria</taxon>
        <taxon>Desulfobacterales</taxon>
        <taxon>Desulfobacterales incertae sedis</taxon>
        <taxon>Candidatus Desulfaltia</taxon>
    </lineage>
</organism>
<comment type="caution">
    <text evidence="1">The sequence shown here is derived from an EMBL/GenBank/DDBJ whole genome shotgun (WGS) entry which is preliminary data.</text>
</comment>
<dbReference type="Proteomes" id="UP000603545">
    <property type="component" value="Unassembled WGS sequence"/>
</dbReference>
<gene>
    <name evidence="1" type="ORF">H8E80_05385</name>
</gene>
<protein>
    <submittedName>
        <fullName evidence="1">Uncharacterized protein</fullName>
    </submittedName>
</protein>
<evidence type="ECO:0000313" key="2">
    <source>
        <dbReference type="Proteomes" id="UP000603545"/>
    </source>
</evidence>
<reference evidence="1 2" key="1">
    <citation type="submission" date="2020-08" db="EMBL/GenBank/DDBJ databases">
        <title>Bridging the membrane lipid divide: bacteria of the FCB group superphylum have the potential to synthesize archaeal ether lipids.</title>
        <authorList>
            <person name="Villanueva L."/>
            <person name="Von Meijenfeldt F.A.B."/>
            <person name="Westbye A.B."/>
            <person name="Yadav S."/>
            <person name="Hopmans E.C."/>
            <person name="Dutilh B.E."/>
            <person name="Sinninghe Damste J.S."/>
        </authorList>
    </citation>
    <scope>NUCLEOTIDE SEQUENCE [LARGE SCALE GENOMIC DNA]</scope>
    <source>
        <strain evidence="1">NIOZ-UU82</strain>
    </source>
</reference>
<dbReference type="AlphaFoldDB" id="A0A8J6N6L2"/>